<evidence type="ECO:0000256" key="5">
    <source>
        <dbReference type="ARBA" id="ARBA00023136"/>
    </source>
</evidence>
<protein>
    <recommendedName>
        <fullName evidence="7">MrpA C-terminal/MbhD domain-containing protein</fullName>
    </recommendedName>
</protein>
<evidence type="ECO:0000256" key="1">
    <source>
        <dbReference type="ARBA" id="ARBA00004651"/>
    </source>
</evidence>
<evidence type="ECO:0000256" key="4">
    <source>
        <dbReference type="ARBA" id="ARBA00022989"/>
    </source>
</evidence>
<comment type="caution">
    <text evidence="8">The sequence shown here is derived from an EMBL/GenBank/DDBJ whole genome shotgun (WGS) entry which is preliminary data.</text>
</comment>
<dbReference type="InterPro" id="IPR025383">
    <property type="entry name" value="MrpA_C/MbhD"/>
</dbReference>
<dbReference type="Proteomes" id="UP001501166">
    <property type="component" value="Unassembled WGS sequence"/>
</dbReference>
<keyword evidence="4 6" id="KW-1133">Transmembrane helix</keyword>
<evidence type="ECO:0000313" key="9">
    <source>
        <dbReference type="Proteomes" id="UP001501166"/>
    </source>
</evidence>
<evidence type="ECO:0000256" key="2">
    <source>
        <dbReference type="ARBA" id="ARBA00022475"/>
    </source>
</evidence>
<keyword evidence="2" id="KW-1003">Cell membrane</keyword>
<proteinExistence type="predicted"/>
<evidence type="ECO:0000256" key="6">
    <source>
        <dbReference type="SAM" id="Phobius"/>
    </source>
</evidence>
<feature type="domain" description="MrpA C-terminal/MbhD" evidence="7">
    <location>
        <begin position="9"/>
        <end position="72"/>
    </location>
</feature>
<evidence type="ECO:0000259" key="7">
    <source>
        <dbReference type="Pfam" id="PF13244"/>
    </source>
</evidence>
<accession>A0ABN0X3I0</accession>
<dbReference type="RefSeq" id="WP_343753476.1">
    <property type="nucleotide sequence ID" value="NZ_BAAACW010000024.1"/>
</dbReference>
<dbReference type="Pfam" id="PF13244">
    <property type="entry name" value="MbhD"/>
    <property type="match status" value="1"/>
</dbReference>
<sequence length="189" mass="21546">MFETILLLTLFVIACFAVLSDNMRRSIIYLGVFSLAMALAYLHYNAPDVAIAEAAIGVGLSTVMYLVALKKVSVYDIAYVNEDVENFNDDNIGNMMKPFVRPMELFLERTEEVEPQIAYTNHPIQDVLNDDNHDCIVHRQGDLFYIYGNSKDRIFQDIVANLDTVIPDMTNIRVVYKDEVNLHDADEEL</sequence>
<keyword evidence="3 6" id="KW-0812">Transmembrane</keyword>
<reference evidence="8 9" key="1">
    <citation type="journal article" date="2019" name="Int. J. Syst. Evol. Microbiol.">
        <title>The Global Catalogue of Microorganisms (GCM) 10K type strain sequencing project: providing services to taxonomists for standard genome sequencing and annotation.</title>
        <authorList>
            <consortium name="The Broad Institute Genomics Platform"/>
            <consortium name="The Broad Institute Genome Sequencing Center for Infectious Disease"/>
            <person name="Wu L."/>
            <person name="Ma J."/>
        </authorList>
    </citation>
    <scope>NUCLEOTIDE SEQUENCE [LARGE SCALE GENOMIC DNA]</scope>
    <source>
        <strain evidence="8 9">JCM 12662</strain>
    </source>
</reference>
<dbReference type="Gene3D" id="1.20.120.1200">
    <property type="entry name" value="NADH-ubiquinone/plastoquinone oxidoreductase chain 6, subunit NuoJ"/>
    <property type="match status" value="1"/>
</dbReference>
<organism evidence="8 9">
    <name type="scientific">Alkalibacterium iburiense</name>
    <dbReference type="NCBI Taxonomy" id="290589"/>
    <lineage>
        <taxon>Bacteria</taxon>
        <taxon>Bacillati</taxon>
        <taxon>Bacillota</taxon>
        <taxon>Bacilli</taxon>
        <taxon>Lactobacillales</taxon>
        <taxon>Carnobacteriaceae</taxon>
        <taxon>Alkalibacterium</taxon>
    </lineage>
</organism>
<keyword evidence="5 6" id="KW-0472">Membrane</keyword>
<dbReference type="InterPro" id="IPR042106">
    <property type="entry name" value="Nuo/plastoQ_OxRdtase_6_NuoJ"/>
</dbReference>
<keyword evidence="9" id="KW-1185">Reference proteome</keyword>
<feature type="transmembrane region" description="Helical" evidence="6">
    <location>
        <begin position="27"/>
        <end position="44"/>
    </location>
</feature>
<evidence type="ECO:0000256" key="3">
    <source>
        <dbReference type="ARBA" id="ARBA00022692"/>
    </source>
</evidence>
<gene>
    <name evidence="8" type="ORF">GCM10008932_03970</name>
</gene>
<name>A0ABN0X3I0_9LACT</name>
<feature type="transmembrane region" description="Helical" evidence="6">
    <location>
        <begin position="51"/>
        <end position="69"/>
    </location>
</feature>
<dbReference type="EMBL" id="BAAACW010000024">
    <property type="protein sequence ID" value="GAA0354154.1"/>
    <property type="molecule type" value="Genomic_DNA"/>
</dbReference>
<evidence type="ECO:0000313" key="8">
    <source>
        <dbReference type="EMBL" id="GAA0354154.1"/>
    </source>
</evidence>
<comment type="subcellular location">
    <subcellularLocation>
        <location evidence="1">Cell membrane</location>
        <topology evidence="1">Multi-pass membrane protein</topology>
    </subcellularLocation>
</comment>